<reference evidence="1" key="1">
    <citation type="submission" date="2013-08" db="EMBL/GenBank/DDBJ databases">
        <authorList>
            <person name="Mendez C."/>
            <person name="Richter M."/>
            <person name="Ferrer M."/>
            <person name="Sanchez J."/>
        </authorList>
    </citation>
    <scope>NUCLEOTIDE SEQUENCE</scope>
</reference>
<dbReference type="PANTHER" id="PTHR43000">
    <property type="entry name" value="DTDP-D-GLUCOSE 4,6-DEHYDRATASE-RELATED"/>
    <property type="match status" value="1"/>
</dbReference>
<organism evidence="1">
    <name type="scientific">mine drainage metagenome</name>
    <dbReference type="NCBI Taxonomy" id="410659"/>
    <lineage>
        <taxon>unclassified sequences</taxon>
        <taxon>metagenomes</taxon>
        <taxon>ecological metagenomes</taxon>
    </lineage>
</organism>
<proteinExistence type="predicted"/>
<sequence>HLLYALRDRCPDSHLVKMGTMGEYGTPDVEIPEGFFEIEYRGRRDTLPFPRNAGSWYHWSKVFDSGDVMYATRIWNLRSTDVMQGVIYGIRTPEITHDRLLTRFDFDETWGTALNRFIVQAILGLPITPYGKGGQTRGFIALEDSMQSLLLALAHPARAGEYRVFNQFDAAYSVNQLAETVAGIAREFGLSPTIEHPPDPRVEAEEHFYQPRHDHLAALGYRRSRELGDVVREIFRDLTRFRRRLEAKRAQVLPRTQWRAGAATAPRTE</sequence>
<reference evidence="1" key="2">
    <citation type="journal article" date="2014" name="ISME J.">
        <title>Microbial stratification in low pH oxic and suboxic macroscopic growths along an acid mine drainage.</title>
        <authorList>
            <person name="Mendez-Garcia C."/>
            <person name="Mesa V."/>
            <person name="Sprenger R.R."/>
            <person name="Richter M."/>
            <person name="Diez M.S."/>
            <person name="Solano J."/>
            <person name="Bargiela R."/>
            <person name="Golyshina O.V."/>
            <person name="Manteca A."/>
            <person name="Ramos J.L."/>
            <person name="Gallego J.R."/>
            <person name="Llorente I."/>
            <person name="Martins Dos Santos V.A."/>
            <person name="Jensen O.N."/>
            <person name="Pelaez A.I."/>
            <person name="Sanchez J."/>
            <person name="Ferrer M."/>
        </authorList>
    </citation>
    <scope>NUCLEOTIDE SEQUENCE</scope>
</reference>
<protein>
    <submittedName>
        <fullName evidence="1">Sulfolipid (UDP-sulfoquinovose) biosynthesis protein</fullName>
    </submittedName>
</protein>
<comment type="caution">
    <text evidence="1">The sequence shown here is derived from an EMBL/GenBank/DDBJ whole genome shotgun (WGS) entry which is preliminary data.</text>
</comment>
<feature type="non-terminal residue" evidence="1">
    <location>
        <position position="1"/>
    </location>
</feature>
<gene>
    <name evidence="1" type="ORF">B1A_20878</name>
</gene>
<dbReference type="SUPFAM" id="SSF51735">
    <property type="entry name" value="NAD(P)-binding Rossmann-fold domains"/>
    <property type="match status" value="1"/>
</dbReference>
<dbReference type="Gene3D" id="3.90.25.10">
    <property type="entry name" value="UDP-galactose 4-epimerase, domain 1"/>
    <property type="match status" value="2"/>
</dbReference>
<name>T0YBE9_9ZZZZ</name>
<dbReference type="EMBL" id="AUZX01015420">
    <property type="protein sequence ID" value="EQD29102.1"/>
    <property type="molecule type" value="Genomic_DNA"/>
</dbReference>
<accession>T0YBE9</accession>
<evidence type="ECO:0000313" key="1">
    <source>
        <dbReference type="EMBL" id="EQD29102.1"/>
    </source>
</evidence>
<dbReference type="InterPro" id="IPR036291">
    <property type="entry name" value="NAD(P)-bd_dom_sf"/>
</dbReference>
<dbReference type="AlphaFoldDB" id="T0YBE9"/>